<evidence type="ECO:0000313" key="5">
    <source>
        <dbReference type="Proteomes" id="UP000222561"/>
    </source>
</evidence>
<dbReference type="EMBL" id="KU594607">
    <property type="protein sequence ID" value="AMO43427.1"/>
    <property type="molecule type" value="Genomic_DNA"/>
</dbReference>
<organism evidence="1 7">
    <name type="scientific">Cyanophage S-RIM44</name>
    <dbReference type="NCBI Taxonomy" id="1278485"/>
    <lineage>
        <taxon>Viruses</taxon>
        <taxon>Duplodnaviria</taxon>
        <taxon>Heunggongvirae</taxon>
        <taxon>Uroviricota</taxon>
        <taxon>Caudoviricetes</taxon>
        <taxon>Pantevenvirales</taxon>
        <taxon>Kyanoviridae</taxon>
        <taxon>Vellamovirus</taxon>
        <taxon>Vellamovirus rhodeisland44</taxon>
    </lineage>
</organism>
<dbReference type="EMBL" id="KX349295">
    <property type="protein sequence ID" value="AOO12600.1"/>
    <property type="molecule type" value="Genomic_DNA"/>
</dbReference>
<evidence type="ECO:0000313" key="1">
    <source>
        <dbReference type="EMBL" id="AMO43427.1"/>
    </source>
</evidence>
<dbReference type="Proteomes" id="UP000225402">
    <property type="component" value="Segment"/>
</dbReference>
<dbReference type="Proteomes" id="UP000225478">
    <property type="component" value="Segment"/>
</dbReference>
<dbReference type="Proteomes" id="UP000222561">
    <property type="component" value="Segment"/>
</dbReference>
<evidence type="ECO:0000313" key="2">
    <source>
        <dbReference type="EMBL" id="AOO11899.1"/>
    </source>
</evidence>
<dbReference type="EMBL" id="KX349297">
    <property type="protein sequence ID" value="AOO13066.1"/>
    <property type="molecule type" value="Genomic_DNA"/>
</dbReference>
<proteinExistence type="predicted"/>
<sequence>MSEKNLYENEDPSWTMHMQTLMKRKKNMEIAQTIDEAIREYYSLHGLPVPDWKQKRDPDWWTEYLTDLGLDPKNP</sequence>
<accession>A0A127KMX9</accession>
<evidence type="ECO:0000313" key="7">
    <source>
        <dbReference type="Proteomes" id="UP000225786"/>
    </source>
</evidence>
<gene>
    <name evidence="2" type="ORF">Np050604_183</name>
    <name evidence="3" type="ORF">Sn080709_183</name>
    <name evidence="4" type="ORF">W2100709_184</name>
    <name evidence="1" type="ORF">W270710_183</name>
</gene>
<reference evidence="1 7" key="2">
    <citation type="submission" date="2016-01" db="EMBL/GenBank/DDBJ databases">
        <title>The genomic content and context of auxiliary metabolic genes in marine cyanophages.</title>
        <authorList>
            <person name="Marston M.F."/>
            <person name="Martiny J.B.H."/>
            <person name="Crummett L.T."/>
        </authorList>
    </citation>
    <scope>NUCLEOTIDE SEQUENCE [LARGE SCALE GENOMIC DNA]</scope>
    <source>
        <strain evidence="1">W2_07_0710</strain>
    </source>
</reference>
<evidence type="ECO:0000313" key="6">
    <source>
        <dbReference type="Proteomes" id="UP000225402"/>
    </source>
</evidence>
<protein>
    <submittedName>
        <fullName evidence="1">Uncharacterized protein</fullName>
    </submittedName>
</protein>
<evidence type="ECO:0000313" key="3">
    <source>
        <dbReference type="EMBL" id="AOO12600.1"/>
    </source>
</evidence>
<reference evidence="5 6" key="1">
    <citation type="journal article" date="2016" name="Environ. Microbiol.">
        <title>Genomic diversification of marine cyanophages into stable ecotypes.</title>
        <authorList>
            <person name="Marston M.F."/>
            <person name="Martiny J.B."/>
        </authorList>
    </citation>
    <scope>NUCLEOTIDE SEQUENCE [LARGE SCALE GENOMIC DNA]</scope>
    <source>
        <strain evidence="2">Np_05_0604</strain>
        <strain evidence="3">Sn_08_0709</strain>
        <strain evidence="4">W2_10_0709</strain>
    </source>
</reference>
<dbReference type="EMBL" id="KX349292">
    <property type="protein sequence ID" value="AOO11899.1"/>
    <property type="molecule type" value="Genomic_DNA"/>
</dbReference>
<name>A0A127KMX9_9CAUD</name>
<evidence type="ECO:0000313" key="4">
    <source>
        <dbReference type="EMBL" id="AOO13066.1"/>
    </source>
</evidence>
<dbReference type="Proteomes" id="UP000225786">
    <property type="component" value="Segment"/>
</dbReference>